<comment type="cofactor">
    <cofactor evidence="1">
        <name>Mg(2+)</name>
        <dbReference type="ChEBI" id="CHEBI:18420"/>
    </cofactor>
</comment>
<accession>A0ABP4S542</accession>
<dbReference type="Pfam" id="PF03971">
    <property type="entry name" value="IDH"/>
    <property type="match status" value="1"/>
</dbReference>
<evidence type="ECO:0000256" key="2">
    <source>
        <dbReference type="ARBA" id="ARBA00022435"/>
    </source>
</evidence>
<dbReference type="EMBL" id="BAAAPK010000001">
    <property type="protein sequence ID" value="GAA1667462.1"/>
    <property type="molecule type" value="Genomic_DNA"/>
</dbReference>
<dbReference type="PANTHER" id="PTHR36999:SF1">
    <property type="entry name" value="ISOCITRATE DEHYDROGENASE (NADP(+))"/>
    <property type="match status" value="1"/>
</dbReference>
<sequence>MTDSTIIYTYTDEAPALATASFLPIVKAVTGQAGVHVETRDISLAGRILAAFPQNLTPEQQVGDALAELGGLATLPEANIIKLPNISASIPQLKGAIAELQAQGFDIPDYPDDPQSIEEKDVRARYDRIKGSAVNPVLREGNSDRRAPLSVKNYARKHPHRNKPFPAGSKTRVATMGHDDFKSNEKSWVAAHDDVLTVRHIGEDGTVTVLKDNLKVLPREIIDATFLSASALDAFLADTLAQAKAEDVLYSVHLKATMMKVSDPIIFGHVVKAYFADVFDTYGDIIAEAGLTPNNGLGSILAGLGGVEGGDKIAAAITADLERGPRLSYTNSDKGITNLHVPSDVIVDASMPALVRNGGKLWGVDGGEDDTLAVIPDSSYASVYQATIDDVIANGPLDPTTIGTVPNVGLMAQAAEEYGSHDKTFEIAAPGTVQIVDSAGEVLIEHEVNTGDIWRATQTKHIAVMDWVKLAVTRARATGAPAVFWLDVNRSHDAQLIAKVHQGLALLDTSGIQITILSPEEATRYTLARMRHGLDTISVTGNVLRDYLTDLFPILEVGTSAKMLSIVPLLAGGGLFETGAGGSAPKHVQQLLEEDYLRWDSLGEFFALAASLEHLAQYTGNAKAQVLADTLDAATGTFLENDKSPGRALGTIDNRGSHFYLALYWAQELAAQKADAELAAAFAPVAAELAAKEQQIVDELVAVQGSKVEIGGYYHPDEKLVETVMRPSQTLNGIIDALS</sequence>
<dbReference type="NCBIfam" id="TIGR00178">
    <property type="entry name" value="monomer_idh"/>
    <property type="match status" value="1"/>
</dbReference>
<dbReference type="InterPro" id="IPR004436">
    <property type="entry name" value="Isocitrate_DH_NADP_mono"/>
</dbReference>
<name>A0ABP4S542_9MICO</name>
<comment type="catalytic activity">
    <reaction evidence="8 10">
        <text>D-threo-isocitrate + NADP(+) = 2-oxoglutarate + CO2 + NADPH</text>
        <dbReference type="Rhea" id="RHEA:19629"/>
        <dbReference type="ChEBI" id="CHEBI:15562"/>
        <dbReference type="ChEBI" id="CHEBI:16526"/>
        <dbReference type="ChEBI" id="CHEBI:16810"/>
        <dbReference type="ChEBI" id="CHEBI:57783"/>
        <dbReference type="ChEBI" id="CHEBI:58349"/>
        <dbReference type="EC" id="1.1.1.42"/>
    </reaction>
</comment>
<evidence type="ECO:0000256" key="3">
    <source>
        <dbReference type="ARBA" id="ARBA00022532"/>
    </source>
</evidence>
<evidence type="ECO:0000256" key="6">
    <source>
        <dbReference type="ARBA" id="ARBA00022857"/>
    </source>
</evidence>
<evidence type="ECO:0000256" key="10">
    <source>
        <dbReference type="PIRNR" id="PIRNR009407"/>
    </source>
</evidence>
<protein>
    <recommendedName>
        <fullName evidence="10">Isocitrate dehydrogenase [NADP]</fullName>
        <ecNumber evidence="10">1.1.1.42</ecNumber>
    </recommendedName>
    <alternativeName>
        <fullName evidence="10">Oxalosuccinate decarboxylase</fullName>
    </alternativeName>
</protein>
<dbReference type="PIRSF" id="PIRSF009407">
    <property type="entry name" value="IDH_monmr"/>
    <property type="match status" value="1"/>
</dbReference>
<evidence type="ECO:0000256" key="7">
    <source>
        <dbReference type="ARBA" id="ARBA00023002"/>
    </source>
</evidence>
<reference evidence="12" key="1">
    <citation type="journal article" date="2019" name="Int. J. Syst. Evol. Microbiol.">
        <title>The Global Catalogue of Microorganisms (GCM) 10K type strain sequencing project: providing services to taxonomists for standard genome sequencing and annotation.</title>
        <authorList>
            <consortium name="The Broad Institute Genomics Platform"/>
            <consortium name="The Broad Institute Genome Sequencing Center for Infectious Disease"/>
            <person name="Wu L."/>
            <person name="Ma J."/>
        </authorList>
    </citation>
    <scope>NUCLEOTIDE SEQUENCE [LARGE SCALE GENOMIC DNA]</scope>
    <source>
        <strain evidence="12">JCM 15575</strain>
    </source>
</reference>
<organism evidence="11 12">
    <name type="scientific">Microbacterium lacus</name>
    <dbReference type="NCBI Taxonomy" id="415217"/>
    <lineage>
        <taxon>Bacteria</taxon>
        <taxon>Bacillati</taxon>
        <taxon>Actinomycetota</taxon>
        <taxon>Actinomycetes</taxon>
        <taxon>Micrococcales</taxon>
        <taxon>Microbacteriaceae</taxon>
        <taxon>Microbacterium</taxon>
    </lineage>
</organism>
<proteinExistence type="inferred from homology"/>
<evidence type="ECO:0000313" key="12">
    <source>
        <dbReference type="Proteomes" id="UP001500596"/>
    </source>
</evidence>
<comment type="caution">
    <text evidence="11">The sequence shown here is derived from an EMBL/GenBank/DDBJ whole genome shotgun (WGS) entry which is preliminary data.</text>
</comment>
<evidence type="ECO:0000256" key="8">
    <source>
        <dbReference type="ARBA" id="ARBA00023554"/>
    </source>
</evidence>
<dbReference type="Proteomes" id="UP001500596">
    <property type="component" value="Unassembled WGS sequence"/>
</dbReference>
<evidence type="ECO:0000313" key="11">
    <source>
        <dbReference type="EMBL" id="GAA1667462.1"/>
    </source>
</evidence>
<keyword evidence="6 10" id="KW-0521">NADP</keyword>
<dbReference type="RefSeq" id="WP_344052149.1">
    <property type="nucleotide sequence ID" value="NZ_BAAAPK010000001.1"/>
</dbReference>
<comment type="similarity">
    <text evidence="9 10">Belongs to the monomeric-type IDH family.</text>
</comment>
<dbReference type="PANTHER" id="PTHR36999">
    <property type="entry name" value="ISOCITRATE DEHYDROGENASE [NADP]"/>
    <property type="match status" value="1"/>
</dbReference>
<evidence type="ECO:0000256" key="5">
    <source>
        <dbReference type="ARBA" id="ARBA00022842"/>
    </source>
</evidence>
<keyword evidence="2 10" id="KW-0329">Glyoxylate bypass</keyword>
<keyword evidence="5" id="KW-0460">Magnesium</keyword>
<gene>
    <name evidence="11" type="ORF">GCM10009807_09550</name>
</gene>
<keyword evidence="12" id="KW-1185">Reference proteome</keyword>
<evidence type="ECO:0000256" key="9">
    <source>
        <dbReference type="ARBA" id="ARBA00046318"/>
    </source>
</evidence>
<keyword evidence="3 10" id="KW-0816">Tricarboxylic acid cycle</keyword>
<dbReference type="EC" id="1.1.1.42" evidence="10"/>
<dbReference type="SUPFAM" id="SSF53659">
    <property type="entry name" value="Isocitrate/Isopropylmalate dehydrogenase-like"/>
    <property type="match status" value="1"/>
</dbReference>
<keyword evidence="4" id="KW-0479">Metal-binding</keyword>
<keyword evidence="7 10" id="KW-0560">Oxidoreductase</keyword>
<evidence type="ECO:0000256" key="4">
    <source>
        <dbReference type="ARBA" id="ARBA00022723"/>
    </source>
</evidence>
<evidence type="ECO:0000256" key="1">
    <source>
        <dbReference type="ARBA" id="ARBA00001946"/>
    </source>
</evidence>